<reference evidence="3" key="1">
    <citation type="journal article" date="2019" name="Int. J. Syst. Evol. Microbiol.">
        <title>The Global Catalogue of Microorganisms (GCM) 10K type strain sequencing project: providing services to taxonomists for standard genome sequencing and annotation.</title>
        <authorList>
            <consortium name="The Broad Institute Genomics Platform"/>
            <consortium name="The Broad Institute Genome Sequencing Center for Infectious Disease"/>
            <person name="Wu L."/>
            <person name="Ma J."/>
        </authorList>
    </citation>
    <scope>NUCLEOTIDE SEQUENCE [LARGE SCALE GENOMIC DNA]</scope>
    <source>
        <strain evidence="3">CGMCC 1.6375</strain>
    </source>
</reference>
<dbReference type="InterPro" id="IPR036514">
    <property type="entry name" value="SGNH_hydro_sf"/>
</dbReference>
<dbReference type="SUPFAM" id="SSF52266">
    <property type="entry name" value="SGNH hydrolase"/>
    <property type="match status" value="1"/>
</dbReference>
<evidence type="ECO:0000256" key="1">
    <source>
        <dbReference type="SAM" id="SignalP"/>
    </source>
</evidence>
<keyword evidence="1" id="KW-0732">Signal</keyword>
<gene>
    <name evidence="2" type="ORF">GCM10010967_12810</name>
</gene>
<name>A0ABQ2HJD0_9BACT</name>
<sequence>MPACLSLLGILTLSYPHNALANPIKAAGNLLTADTLYLSVENQIDEPVETNTLRINELNATAATGGKPLVFGKKTIDSDKARIVAIGGSLAAGVQNGGLYRASQLTSYPNLIARQMGAAFRQPLFSAEEANGAGYKLLIREDGPVFRYSKVSDKLAVDPKSNAGQFRNFEGEIDNLALPFHNVRGSWKDLEYYSRLALPSMESQDFIPYFKRILPVGASDKSSSYLQYVEQRATADFVIFDPGMDGHLQSALVGGDASQLPQLEEGERGDKSEFRIVKNLAAKGAKGVLVTIPNVIEFPYFKMYTPEKLAMLQGEGRVSIRTNRGTIRSMNDRDVLLPSAKVEALFSGRSSGEVLGERESLAVDEGYDETAAYRNVNWYNEYYVKFIAKENDFAVFDLYALLKKINAGGYVTDDGVEVNPAFPDGNFYSDDAIHPTSFGQAVIANECIKAINEHYGSGLPLLNTREFLK</sequence>
<evidence type="ECO:0000313" key="3">
    <source>
        <dbReference type="Proteomes" id="UP000632339"/>
    </source>
</evidence>
<dbReference type="EMBL" id="BMLI01000001">
    <property type="protein sequence ID" value="GGM82574.1"/>
    <property type="molecule type" value="Genomic_DNA"/>
</dbReference>
<accession>A0ABQ2HJD0</accession>
<keyword evidence="3" id="KW-1185">Reference proteome</keyword>
<feature type="chain" id="PRO_5046303607" description="GDSL-like Lipase/Acylhydrolase" evidence="1">
    <location>
        <begin position="22"/>
        <end position="469"/>
    </location>
</feature>
<evidence type="ECO:0000313" key="2">
    <source>
        <dbReference type="EMBL" id="GGM82574.1"/>
    </source>
</evidence>
<dbReference type="Gene3D" id="3.40.50.1110">
    <property type="entry name" value="SGNH hydrolase"/>
    <property type="match status" value="1"/>
</dbReference>
<comment type="caution">
    <text evidence="2">The sequence shown here is derived from an EMBL/GenBank/DDBJ whole genome shotgun (WGS) entry which is preliminary data.</text>
</comment>
<evidence type="ECO:0008006" key="4">
    <source>
        <dbReference type="Google" id="ProtNLM"/>
    </source>
</evidence>
<protein>
    <recommendedName>
        <fullName evidence="4">GDSL-like Lipase/Acylhydrolase</fullName>
    </recommendedName>
</protein>
<dbReference type="Proteomes" id="UP000632339">
    <property type="component" value="Unassembled WGS sequence"/>
</dbReference>
<proteinExistence type="predicted"/>
<organism evidence="2 3">
    <name type="scientific">Dyadobacter beijingensis</name>
    <dbReference type="NCBI Taxonomy" id="365489"/>
    <lineage>
        <taxon>Bacteria</taxon>
        <taxon>Pseudomonadati</taxon>
        <taxon>Bacteroidota</taxon>
        <taxon>Cytophagia</taxon>
        <taxon>Cytophagales</taxon>
        <taxon>Spirosomataceae</taxon>
        <taxon>Dyadobacter</taxon>
    </lineage>
</organism>
<feature type="signal peptide" evidence="1">
    <location>
        <begin position="1"/>
        <end position="21"/>
    </location>
</feature>